<dbReference type="AlphaFoldDB" id="A0AAU0F540"/>
<organism evidence="1 2">
    <name type="scientific">Bergeyella porcorum</name>
    <dbReference type="NCBI Taxonomy" id="1735111"/>
    <lineage>
        <taxon>Bacteria</taxon>
        <taxon>Pseudomonadati</taxon>
        <taxon>Bacteroidota</taxon>
        <taxon>Flavobacteriia</taxon>
        <taxon>Flavobacteriales</taxon>
        <taxon>Weeksellaceae</taxon>
        <taxon>Bergeyella</taxon>
    </lineage>
</organism>
<protein>
    <submittedName>
        <fullName evidence="1">GLPGLI family protein</fullName>
    </submittedName>
</protein>
<accession>A0AAU0F540</accession>
<dbReference type="Proteomes" id="UP001432059">
    <property type="component" value="Chromosome"/>
</dbReference>
<proteinExistence type="predicted"/>
<dbReference type="NCBIfam" id="TIGR01200">
    <property type="entry name" value="GLPGLI"/>
    <property type="match status" value="1"/>
</dbReference>
<sequence>MSLVLICNILFSQNHKMVYTMKYKRDSTNEQLVKKNMVLLVEKDKTLFISENQFEHDSIKINSKDKSSQRIYDYDFMILEDKSKEKTEHFFSLLTDLYSLKDKTIKLQWIPTNVTKKIHHYNTRKATLKHSGREWEAWFAEEIPINEGPHIFRGLPGLIIEIKDTQNNYIFELASIAKIENISIDKLIPNNIAVTREQFKKVKLNYYNDPYSDARLGKMKVRWVDENGKEFTPNYRELTLEEQRSIRKYNNPIELSNAIVYPEK</sequence>
<reference evidence="1" key="1">
    <citation type="submission" date="2023-10" db="EMBL/GenBank/DDBJ databases">
        <title>Characterization and whole genome sequencing of a novel strain of Bergeyella porcorum QD2021 isolated from pig.</title>
        <authorList>
            <person name="Liu G."/>
            <person name="Chen C."/>
            <person name="Han X."/>
        </authorList>
    </citation>
    <scope>NUCLEOTIDE SEQUENCE</scope>
    <source>
        <strain evidence="1">QD2021</strain>
    </source>
</reference>
<dbReference type="Pfam" id="PF09697">
    <property type="entry name" value="Porph_ging"/>
    <property type="match status" value="1"/>
</dbReference>
<name>A0AAU0F540_9FLAO</name>
<evidence type="ECO:0000313" key="1">
    <source>
        <dbReference type="EMBL" id="WOC51903.1"/>
    </source>
</evidence>
<dbReference type="InterPro" id="IPR005901">
    <property type="entry name" value="GLPGLI"/>
</dbReference>
<dbReference type="EMBL" id="CP136426">
    <property type="protein sequence ID" value="WOC51903.1"/>
    <property type="molecule type" value="Genomic_DNA"/>
</dbReference>
<keyword evidence="2" id="KW-1185">Reference proteome</keyword>
<dbReference type="KEGG" id="bpor:BPO_1256"/>
<evidence type="ECO:0000313" key="2">
    <source>
        <dbReference type="Proteomes" id="UP001432059"/>
    </source>
</evidence>
<gene>
    <name evidence="1" type="ORF">BPO_1256</name>
</gene>